<evidence type="ECO:0000256" key="1">
    <source>
        <dbReference type="ARBA" id="ARBA00001974"/>
    </source>
</evidence>
<protein>
    <submittedName>
        <fullName evidence="7">FAD/FMN-binding dehydrogenase</fullName>
    </submittedName>
</protein>
<keyword evidence="3" id="KW-0285">Flavoprotein</keyword>
<evidence type="ECO:0000256" key="4">
    <source>
        <dbReference type="ARBA" id="ARBA00022827"/>
    </source>
</evidence>
<dbReference type="eggNOG" id="ENOG502T3UM">
    <property type="taxonomic scope" value="Eukaryota"/>
</dbReference>
<keyword evidence="5" id="KW-0560">Oxidoreductase</keyword>
<name>A0A014P910_9HYPO</name>
<dbReference type="PANTHER" id="PTHR42973:SF39">
    <property type="entry name" value="FAD-BINDING PCMH-TYPE DOMAIN-CONTAINING PROTEIN"/>
    <property type="match status" value="1"/>
</dbReference>
<gene>
    <name evidence="7" type="ORF">X797_007031</name>
</gene>
<evidence type="ECO:0000256" key="3">
    <source>
        <dbReference type="ARBA" id="ARBA00022630"/>
    </source>
</evidence>
<accession>A0A014P910</accession>
<dbReference type="InterPro" id="IPR016166">
    <property type="entry name" value="FAD-bd_PCMH"/>
</dbReference>
<dbReference type="Gene3D" id="3.30.465.10">
    <property type="match status" value="1"/>
</dbReference>
<reference evidence="7 8" key="1">
    <citation type="submission" date="2014-02" db="EMBL/GenBank/DDBJ databases">
        <title>The genome sequence of the entomopathogenic fungus Metarhizium robertsii ARSEF 2575.</title>
        <authorList>
            <person name="Giuliano Garisto Donzelli B."/>
            <person name="Roe B.A."/>
            <person name="Macmil S.L."/>
            <person name="Krasnoff S.B."/>
            <person name="Gibson D.M."/>
        </authorList>
    </citation>
    <scope>NUCLEOTIDE SEQUENCE [LARGE SCALE GENOMIC DNA]</scope>
    <source>
        <strain evidence="7 8">ARSEF 2575</strain>
    </source>
</reference>
<dbReference type="OrthoDB" id="415825at2759"/>
<dbReference type="InterPro" id="IPR006094">
    <property type="entry name" value="Oxid_FAD_bind_N"/>
</dbReference>
<dbReference type="InterPro" id="IPR016169">
    <property type="entry name" value="FAD-bd_PCMH_sub2"/>
</dbReference>
<dbReference type="PROSITE" id="PS51387">
    <property type="entry name" value="FAD_PCMH"/>
    <property type="match status" value="1"/>
</dbReference>
<evidence type="ECO:0000313" key="7">
    <source>
        <dbReference type="EMBL" id="EXU99902.1"/>
    </source>
</evidence>
<dbReference type="PANTHER" id="PTHR42973">
    <property type="entry name" value="BINDING OXIDOREDUCTASE, PUTATIVE (AFU_ORTHOLOGUE AFUA_1G17690)-RELATED"/>
    <property type="match status" value="1"/>
</dbReference>
<dbReference type="AlphaFoldDB" id="A0A014P910"/>
<evidence type="ECO:0000256" key="5">
    <source>
        <dbReference type="ARBA" id="ARBA00023002"/>
    </source>
</evidence>
<dbReference type="HOGENOM" id="CLU_039420_1_0_1"/>
<dbReference type="Pfam" id="PF01565">
    <property type="entry name" value="FAD_binding_4"/>
    <property type="match status" value="1"/>
</dbReference>
<feature type="domain" description="FAD-binding PCMH-type" evidence="6">
    <location>
        <begin position="59"/>
        <end position="232"/>
    </location>
</feature>
<evidence type="ECO:0000313" key="8">
    <source>
        <dbReference type="Proteomes" id="UP000030151"/>
    </source>
</evidence>
<dbReference type="GO" id="GO:0016491">
    <property type="term" value="F:oxidoreductase activity"/>
    <property type="evidence" value="ECO:0007669"/>
    <property type="project" value="UniProtKB-KW"/>
</dbReference>
<dbReference type="InterPro" id="IPR050416">
    <property type="entry name" value="FAD-linked_Oxidoreductase"/>
</dbReference>
<dbReference type="SUPFAM" id="SSF56176">
    <property type="entry name" value="FAD-binding/transporter-associated domain-like"/>
    <property type="match status" value="1"/>
</dbReference>
<dbReference type="Proteomes" id="UP000030151">
    <property type="component" value="Unassembled WGS sequence"/>
</dbReference>
<proteinExistence type="inferred from homology"/>
<organism evidence="7 8">
    <name type="scientific">Metarhizium robertsii</name>
    <dbReference type="NCBI Taxonomy" id="568076"/>
    <lineage>
        <taxon>Eukaryota</taxon>
        <taxon>Fungi</taxon>
        <taxon>Dikarya</taxon>
        <taxon>Ascomycota</taxon>
        <taxon>Pezizomycotina</taxon>
        <taxon>Sordariomycetes</taxon>
        <taxon>Hypocreomycetidae</taxon>
        <taxon>Hypocreales</taxon>
        <taxon>Clavicipitaceae</taxon>
        <taxon>Metarhizium</taxon>
    </lineage>
</organism>
<sequence length="509" mass="56039">MPAISGLSTASLFDAKSTAPPVYPGEIAEFVQRLRLRGIQVDETQGHGLSPDAQMHDRAATVPAVVVSPRGEWGIVQTLTAMKDLDLYAKMPVSVKSGGHGYFNGATCSGIMVNLAHMADSRVDGDVLTLGPGCVLGQAIDTLARHGKAVPHGDCYGVGAGGHFTTAGWDLVLTRRHGIGCQSVVGGRVVLWDGTVLGVDDEHHPELLYAMRGGAAAGVGVVSEIRLRVVDEPARATWRLTPLTRDQLRRCVANRAFARAASLPEDITLSFRFFFEPHDENPVCSLNIFSLLTVSETIEHLRRHLGAEVASLVDDAAAWSEKRLLDLRLLPASRALSADPGMLSELSSARLHDSPHVFWNSAMVRREMGSSFLETSSHWVRTDCDAMLPEIYARLEAVKHLPMRDRMYLLVVLGGGESLRRQRDCAMPLGRALARFEVHWDHEHEADECRAFAATVADVLRRHRDAGVDRPFRGDIWRPDQAYSEDDGLHAISRRFDRRRGRGPRRVRL</sequence>
<comment type="cofactor">
    <cofactor evidence="1">
        <name>FAD</name>
        <dbReference type="ChEBI" id="CHEBI:57692"/>
    </cofactor>
</comment>
<comment type="caution">
    <text evidence="7">The sequence shown here is derived from an EMBL/GenBank/DDBJ whole genome shotgun (WGS) entry which is preliminary data.</text>
</comment>
<evidence type="ECO:0000259" key="6">
    <source>
        <dbReference type="PROSITE" id="PS51387"/>
    </source>
</evidence>
<evidence type="ECO:0000256" key="2">
    <source>
        <dbReference type="ARBA" id="ARBA00005466"/>
    </source>
</evidence>
<dbReference type="EMBL" id="JELW01000016">
    <property type="protein sequence ID" value="EXU99902.1"/>
    <property type="molecule type" value="Genomic_DNA"/>
</dbReference>
<dbReference type="InterPro" id="IPR036318">
    <property type="entry name" value="FAD-bd_PCMH-like_sf"/>
</dbReference>
<keyword evidence="4" id="KW-0274">FAD</keyword>
<comment type="similarity">
    <text evidence="2">Belongs to the oxygen-dependent FAD-linked oxidoreductase family.</text>
</comment>
<dbReference type="GO" id="GO:0071949">
    <property type="term" value="F:FAD binding"/>
    <property type="evidence" value="ECO:0007669"/>
    <property type="project" value="InterPro"/>
</dbReference>